<keyword evidence="4" id="KW-1185">Reference proteome</keyword>
<sequence length="332" mass="37175">MQLDQTHVAVRVRTLTEIGDLALVLLHRYPSMLLVGFLLGAWPWMVANALLLSWIPLTEAQYGLDDSEATWELIRYATWMALLVFLQTPAAGVVTTIYLGQAVFEQKPSWRSALKISRQQFWRWFYCLGIRRLAIPVMILVAARWFQPYDTFVDITLPVILFFVALVVRAGRPFLPEMILLEMCPLRSKNANEITLGRRARALHRPAGSDVGSRWIAVATTLTILFAGLFYSLVWVRGIATGYWNIGLVTLLVLYPLALWLVGGLSVVVRMIAYLDTRIRLEGWDVELAVRAEALRQFGEEAGVPKVPAQPPIETVPPPIPLDAAPAIGDAS</sequence>
<dbReference type="AlphaFoldDB" id="A0A518HVJ1"/>
<keyword evidence="2" id="KW-0472">Membrane</keyword>
<proteinExistence type="predicted"/>
<feature type="transmembrane region" description="Helical" evidence="2">
    <location>
        <begin position="215"/>
        <end position="236"/>
    </location>
</feature>
<keyword evidence="2" id="KW-0812">Transmembrane</keyword>
<feature type="transmembrane region" description="Helical" evidence="2">
    <location>
        <begin position="76"/>
        <end position="100"/>
    </location>
</feature>
<accession>A0A518HVJ1</accession>
<reference evidence="3 4" key="1">
    <citation type="submission" date="2019-03" db="EMBL/GenBank/DDBJ databases">
        <title>Deep-cultivation of Planctomycetes and their phenomic and genomic characterization uncovers novel biology.</title>
        <authorList>
            <person name="Wiegand S."/>
            <person name="Jogler M."/>
            <person name="Boedeker C."/>
            <person name="Pinto D."/>
            <person name="Vollmers J."/>
            <person name="Rivas-Marin E."/>
            <person name="Kohn T."/>
            <person name="Peeters S.H."/>
            <person name="Heuer A."/>
            <person name="Rast P."/>
            <person name="Oberbeckmann S."/>
            <person name="Bunk B."/>
            <person name="Jeske O."/>
            <person name="Meyerdierks A."/>
            <person name="Storesund J.E."/>
            <person name="Kallscheuer N."/>
            <person name="Luecker S."/>
            <person name="Lage O.M."/>
            <person name="Pohl T."/>
            <person name="Merkel B.J."/>
            <person name="Hornburger P."/>
            <person name="Mueller R.-W."/>
            <person name="Bruemmer F."/>
            <person name="Labrenz M."/>
            <person name="Spormann A.M."/>
            <person name="Op den Camp H."/>
            <person name="Overmann J."/>
            <person name="Amann R."/>
            <person name="Jetten M.S.M."/>
            <person name="Mascher T."/>
            <person name="Medema M.H."/>
            <person name="Devos D.P."/>
            <person name="Kaster A.-K."/>
            <person name="Ovreas L."/>
            <person name="Rohde M."/>
            <person name="Galperin M.Y."/>
            <person name="Jogler C."/>
        </authorList>
    </citation>
    <scope>NUCLEOTIDE SEQUENCE [LARGE SCALE GENOMIC DNA]</scope>
    <source>
        <strain evidence="3 4">Enr13</strain>
    </source>
</reference>
<feature type="transmembrane region" description="Helical" evidence="2">
    <location>
        <begin position="121"/>
        <end position="146"/>
    </location>
</feature>
<dbReference type="OrthoDB" id="266384at2"/>
<dbReference type="RefSeq" id="WP_145389133.1">
    <property type="nucleotide sequence ID" value="NZ_CP037423.1"/>
</dbReference>
<dbReference type="Proteomes" id="UP000319004">
    <property type="component" value="Chromosome"/>
</dbReference>
<feature type="compositionally biased region" description="Pro residues" evidence="1">
    <location>
        <begin position="310"/>
        <end position="321"/>
    </location>
</feature>
<feature type="transmembrane region" description="Helical" evidence="2">
    <location>
        <begin position="152"/>
        <end position="171"/>
    </location>
</feature>
<dbReference type="KEGG" id="snep:Enr13x_47410"/>
<protein>
    <submittedName>
        <fullName evidence="3">Uncharacterized protein</fullName>
    </submittedName>
</protein>
<keyword evidence="2" id="KW-1133">Transmembrane helix</keyword>
<evidence type="ECO:0000256" key="2">
    <source>
        <dbReference type="SAM" id="Phobius"/>
    </source>
</evidence>
<evidence type="ECO:0000313" key="3">
    <source>
        <dbReference type="EMBL" id="QDV44870.1"/>
    </source>
</evidence>
<evidence type="ECO:0000313" key="4">
    <source>
        <dbReference type="Proteomes" id="UP000319004"/>
    </source>
</evidence>
<feature type="compositionally biased region" description="Low complexity" evidence="1">
    <location>
        <begin position="322"/>
        <end position="332"/>
    </location>
</feature>
<feature type="transmembrane region" description="Helical" evidence="2">
    <location>
        <begin position="242"/>
        <end position="269"/>
    </location>
</feature>
<name>A0A518HVJ1_9BACT</name>
<feature type="region of interest" description="Disordered" evidence="1">
    <location>
        <begin position="310"/>
        <end position="332"/>
    </location>
</feature>
<dbReference type="EMBL" id="CP037423">
    <property type="protein sequence ID" value="QDV44870.1"/>
    <property type="molecule type" value="Genomic_DNA"/>
</dbReference>
<organism evidence="3 4">
    <name type="scientific">Stieleria neptunia</name>
    <dbReference type="NCBI Taxonomy" id="2527979"/>
    <lineage>
        <taxon>Bacteria</taxon>
        <taxon>Pseudomonadati</taxon>
        <taxon>Planctomycetota</taxon>
        <taxon>Planctomycetia</taxon>
        <taxon>Pirellulales</taxon>
        <taxon>Pirellulaceae</taxon>
        <taxon>Stieleria</taxon>
    </lineage>
</organism>
<evidence type="ECO:0000256" key="1">
    <source>
        <dbReference type="SAM" id="MobiDB-lite"/>
    </source>
</evidence>
<feature type="transmembrane region" description="Helical" evidence="2">
    <location>
        <begin position="33"/>
        <end position="56"/>
    </location>
</feature>
<gene>
    <name evidence="3" type="ORF">Enr13x_47410</name>
</gene>